<keyword evidence="2" id="KW-0677">Repeat</keyword>
<evidence type="ECO:0000256" key="2">
    <source>
        <dbReference type="ARBA" id="ARBA00022737"/>
    </source>
</evidence>
<dbReference type="SUPFAM" id="SSF52200">
    <property type="entry name" value="Toll/Interleukin receptor TIR domain"/>
    <property type="match status" value="1"/>
</dbReference>
<dbReference type="FunFam" id="3.40.50.10140:FF:000007">
    <property type="entry name" value="Disease resistance protein (TIR-NBS-LRR class)"/>
    <property type="match status" value="1"/>
</dbReference>
<dbReference type="AlphaFoldDB" id="A0ABD1MGE8"/>
<dbReference type="PANTHER" id="PTHR11017">
    <property type="entry name" value="LEUCINE-RICH REPEAT-CONTAINING PROTEIN"/>
    <property type="match status" value="1"/>
</dbReference>
<dbReference type="Proteomes" id="UP001603857">
    <property type="component" value="Unassembled WGS sequence"/>
</dbReference>
<dbReference type="Gene3D" id="1.10.8.430">
    <property type="entry name" value="Helical domain of apoptotic protease-activating factors"/>
    <property type="match status" value="1"/>
</dbReference>
<dbReference type="Pfam" id="PF01582">
    <property type="entry name" value="TIR"/>
    <property type="match status" value="1"/>
</dbReference>
<keyword evidence="3" id="KW-0611">Plant defense</keyword>
<dbReference type="SMART" id="SM00255">
    <property type="entry name" value="TIR"/>
    <property type="match status" value="1"/>
</dbReference>
<dbReference type="PROSITE" id="PS50104">
    <property type="entry name" value="TIR"/>
    <property type="match status" value="1"/>
</dbReference>
<evidence type="ECO:0000256" key="4">
    <source>
        <dbReference type="ARBA" id="ARBA00023027"/>
    </source>
</evidence>
<evidence type="ECO:0000313" key="7">
    <source>
        <dbReference type="Proteomes" id="UP001603857"/>
    </source>
</evidence>
<evidence type="ECO:0000313" key="6">
    <source>
        <dbReference type="EMBL" id="KAL2334831.1"/>
    </source>
</evidence>
<keyword evidence="4" id="KW-0520">NAD</keyword>
<dbReference type="InterPro" id="IPR002182">
    <property type="entry name" value="NB-ARC"/>
</dbReference>
<dbReference type="InterPro" id="IPR058192">
    <property type="entry name" value="WHD_ROQ1-like"/>
</dbReference>
<dbReference type="SUPFAM" id="SSF52540">
    <property type="entry name" value="P-loop containing nucleoside triphosphate hydrolases"/>
    <property type="match status" value="1"/>
</dbReference>
<dbReference type="Gene3D" id="3.40.50.10140">
    <property type="entry name" value="Toll/interleukin-1 receptor homology (TIR) domain"/>
    <property type="match status" value="1"/>
</dbReference>
<organism evidence="6 7">
    <name type="scientific">Flemingia macrophylla</name>
    <dbReference type="NCBI Taxonomy" id="520843"/>
    <lineage>
        <taxon>Eukaryota</taxon>
        <taxon>Viridiplantae</taxon>
        <taxon>Streptophyta</taxon>
        <taxon>Embryophyta</taxon>
        <taxon>Tracheophyta</taxon>
        <taxon>Spermatophyta</taxon>
        <taxon>Magnoliopsida</taxon>
        <taxon>eudicotyledons</taxon>
        <taxon>Gunneridae</taxon>
        <taxon>Pentapetalae</taxon>
        <taxon>rosids</taxon>
        <taxon>fabids</taxon>
        <taxon>Fabales</taxon>
        <taxon>Fabaceae</taxon>
        <taxon>Papilionoideae</taxon>
        <taxon>50 kb inversion clade</taxon>
        <taxon>NPAAA clade</taxon>
        <taxon>indigoferoid/millettioid clade</taxon>
        <taxon>Phaseoleae</taxon>
        <taxon>Flemingia</taxon>
    </lineage>
</organism>
<reference evidence="6 7" key="1">
    <citation type="submission" date="2024-08" db="EMBL/GenBank/DDBJ databases">
        <title>Insights into the chromosomal genome structure of Flemingia macrophylla.</title>
        <authorList>
            <person name="Ding Y."/>
            <person name="Zhao Y."/>
            <person name="Bi W."/>
            <person name="Wu M."/>
            <person name="Zhao G."/>
            <person name="Gong Y."/>
            <person name="Li W."/>
            <person name="Zhang P."/>
        </authorList>
    </citation>
    <scope>NUCLEOTIDE SEQUENCE [LARGE SCALE GENOMIC DNA]</scope>
    <source>
        <strain evidence="6">DYQJB</strain>
        <tissue evidence="6">Leaf</tissue>
    </source>
</reference>
<sequence>MSFVSFSHGCEYHVFLNFRGSDTRHGFISHLYYALRDKGIRTFIDDEELPRGKEITPSLLKAIQDSRIVIPVLSQNYATSTFCLDELVHILACSREKGQLVLPIFYDVDPSDVRHQSGTYQLALNTHKKRFNDHGKLQKWRNALRQVADLAGYHYSKHGSENEREFIAKIVKMVSEKVNRTLLHVADYPVGLESRMLEVKPLLNIESSGVHMVGIYGVGGVSKTTIAKAIYNLIADHFERVCFLGNVRDNSNKHGLVHLQEELLSKSIGENGIKLGSVSEGIPIIKQRLHLKKVLLILDDVDNISQLRATVGETNWFGPGSRIIITTRDMHLLKCHGVKMAYEVNMMNGKEAVELLSWYAFKTKEVDPCYQNILSRAVAYTSGLPLALEIIGSNLFGKTIKEWESALVQYQRVPDKDIHDILKVSYDSLQEDEQNIFLDMACFFKGYDLTYVKEILSSHHGFCPEYAIRVLIDKSLVKIDIRGHVTFHDLIEKMGKEIERKESQEPGKLIRLWCPEDIVEV</sequence>
<feature type="domain" description="TIR" evidence="5">
    <location>
        <begin position="10"/>
        <end position="178"/>
    </location>
</feature>
<name>A0ABD1MGE8_9FABA</name>
<dbReference type="InterPro" id="IPR000157">
    <property type="entry name" value="TIR_dom"/>
</dbReference>
<dbReference type="SUPFAM" id="SSF46785">
    <property type="entry name" value="Winged helix' DNA-binding domain"/>
    <property type="match status" value="1"/>
</dbReference>
<comment type="caution">
    <text evidence="6">The sequence shown here is derived from an EMBL/GenBank/DDBJ whole genome shotgun (WGS) entry which is preliminary data.</text>
</comment>
<dbReference type="GO" id="GO:0006952">
    <property type="term" value="P:defense response"/>
    <property type="evidence" value="ECO:0007669"/>
    <property type="project" value="UniProtKB-KW"/>
</dbReference>
<dbReference type="EMBL" id="JBGMDY010000005">
    <property type="protein sequence ID" value="KAL2334831.1"/>
    <property type="molecule type" value="Genomic_DNA"/>
</dbReference>
<keyword evidence="7" id="KW-1185">Reference proteome</keyword>
<dbReference type="Pfam" id="PF00931">
    <property type="entry name" value="NB-ARC"/>
    <property type="match status" value="1"/>
</dbReference>
<gene>
    <name evidence="6" type="ORF">Fmac_016044</name>
</gene>
<dbReference type="InterPro" id="IPR027417">
    <property type="entry name" value="P-loop_NTPase"/>
</dbReference>
<accession>A0ABD1MGE8</accession>
<dbReference type="Gene3D" id="3.40.50.300">
    <property type="entry name" value="P-loop containing nucleotide triphosphate hydrolases"/>
    <property type="match status" value="1"/>
</dbReference>
<dbReference type="InterPro" id="IPR036390">
    <property type="entry name" value="WH_DNA-bd_sf"/>
</dbReference>
<dbReference type="InterPro" id="IPR044974">
    <property type="entry name" value="Disease_R_plants"/>
</dbReference>
<keyword evidence="1" id="KW-0433">Leucine-rich repeat</keyword>
<evidence type="ECO:0000259" key="5">
    <source>
        <dbReference type="PROSITE" id="PS50104"/>
    </source>
</evidence>
<dbReference type="PRINTS" id="PR00364">
    <property type="entry name" value="DISEASERSIST"/>
</dbReference>
<evidence type="ECO:0000256" key="1">
    <source>
        <dbReference type="ARBA" id="ARBA00022614"/>
    </source>
</evidence>
<evidence type="ECO:0000256" key="3">
    <source>
        <dbReference type="ARBA" id="ARBA00022821"/>
    </source>
</evidence>
<proteinExistence type="predicted"/>
<dbReference type="PANTHER" id="PTHR11017:SF219">
    <property type="entry name" value="ARCHAEAL ATPASE"/>
    <property type="match status" value="1"/>
</dbReference>
<dbReference type="InterPro" id="IPR035897">
    <property type="entry name" value="Toll_tir_struct_dom_sf"/>
</dbReference>
<dbReference type="Pfam" id="PF23282">
    <property type="entry name" value="WHD_ROQ1"/>
    <property type="match status" value="1"/>
</dbReference>
<dbReference type="InterPro" id="IPR042197">
    <property type="entry name" value="Apaf_helical"/>
</dbReference>
<protein>
    <recommendedName>
        <fullName evidence="5">TIR domain-containing protein</fullName>
    </recommendedName>
</protein>